<feature type="chain" id="PRO_5043746793" evidence="1">
    <location>
        <begin position="18"/>
        <end position="750"/>
    </location>
</feature>
<evidence type="ECO:0000259" key="2">
    <source>
        <dbReference type="Pfam" id="PF16313"/>
    </source>
</evidence>
<dbReference type="KEGG" id="psti:SOO65_09160"/>
<dbReference type="PANTHER" id="PTHR38478">
    <property type="entry name" value="PEPTIDASE M1A AND M12B"/>
    <property type="match status" value="1"/>
</dbReference>
<protein>
    <submittedName>
        <fullName evidence="3">Zinc-dependent metalloprotease</fullName>
    </submittedName>
</protein>
<dbReference type="SUPFAM" id="SSF55486">
    <property type="entry name" value="Metalloproteases ('zincins'), catalytic domain"/>
    <property type="match status" value="1"/>
</dbReference>
<sequence length="750" mass="82786">MKSSLIAVSALALLASACNVDSVFQAKSKKNKSNRVTNDSQNVNQIIGDENVELQVINEAQLKEMALSKSILSISNPKTLSVLNNLPDAPKSADSIQKSRKMMKVANENTLYVGFPIGMIGEQNIFGGVITKVTDKENENLGGLKLTDLSPIHVRTLISRLPDGNPALTLVGCSAKCTEDTEPNALLSIPIVGFNQEAGMLILDLSAIGRELDLISMLDPTGEYTELKAISSETTEVDYDLKTLVFDIKTKMIPVKADPSDTSIKTTDFTTRWYLKLGSAFNPAFVSRSAAEGVGFFGTSRSANEKITRFSTTSNGTAAAPVKYYIKNVPAEFKGTFARAMDSWNVEFRNTIGKDLISYEFIDKDDPRSEQLIPGDIRYNIIEWDLENKAGYGGLGPSIANQHTGETLSANVLVQGPTIVELYSKWFAESKKINALLAQGETRKANELTKAFNVAAQKELSKRTQTQFKLKLGKALEMTVHSQRSHLEDPIVKGHFEVVPAGMTYETYMEGYMLEIVAHEVGHNLGLRHNFKGNLGAVENGEEGSVSRSVMEYLGRGFRYLNTIGSYDRMAIAYGYKGVTPKHKDWFCTDEDQGYDKLSMQFKSPECSKSDATSDPFSFWESRINRVLDLVLDTKSNAAPVWKVEEVAAQLDEAISGMYAYALSAERTADSWTNFFGKFDRPETKEEVKAYVLTRIKKRLCSTKLSDLINAKESAEAQKLAQDNLDAVLKVVATKASSFELYTAEQLSCK</sequence>
<dbReference type="GO" id="GO:0008237">
    <property type="term" value="F:metallopeptidase activity"/>
    <property type="evidence" value="ECO:0007669"/>
    <property type="project" value="UniProtKB-KW"/>
</dbReference>
<dbReference type="InterPro" id="IPR032534">
    <property type="entry name" value="EcxA_zinc-bd"/>
</dbReference>
<proteinExistence type="predicted"/>
<dbReference type="InterPro" id="IPR024079">
    <property type="entry name" value="MetalloPept_cat_dom_sf"/>
</dbReference>
<evidence type="ECO:0000313" key="4">
    <source>
        <dbReference type="Proteomes" id="UP001324634"/>
    </source>
</evidence>
<dbReference type="EMBL" id="CP139487">
    <property type="protein sequence ID" value="WPU67217.1"/>
    <property type="molecule type" value="Genomic_DNA"/>
</dbReference>
<accession>A0AAX4HV93</accession>
<feature type="domain" description="EcxA zinc-binding" evidence="2">
    <location>
        <begin position="506"/>
        <end position="634"/>
    </location>
</feature>
<dbReference type="Proteomes" id="UP001324634">
    <property type="component" value="Chromosome"/>
</dbReference>
<reference evidence="3 4" key="1">
    <citation type="submission" date="2023-11" db="EMBL/GenBank/DDBJ databases">
        <title>Peredibacter starrii A3.12.</title>
        <authorList>
            <person name="Mitchell R.J."/>
        </authorList>
    </citation>
    <scope>NUCLEOTIDE SEQUENCE [LARGE SCALE GENOMIC DNA]</scope>
    <source>
        <strain evidence="3 4">A3.12</strain>
    </source>
</reference>
<dbReference type="Gene3D" id="3.40.390.10">
    <property type="entry name" value="Collagenase (Catalytic Domain)"/>
    <property type="match status" value="1"/>
</dbReference>
<keyword evidence="3" id="KW-0482">Metalloprotease</keyword>
<keyword evidence="1" id="KW-0732">Signal</keyword>
<dbReference type="PANTHER" id="PTHR38478:SF1">
    <property type="entry name" value="ZINC DEPENDENT METALLOPROTEASE DOMAIN LIPOPROTEIN"/>
    <property type="match status" value="1"/>
</dbReference>
<gene>
    <name evidence="3" type="ORF">SOO65_09160</name>
</gene>
<keyword evidence="3" id="KW-0378">Hydrolase</keyword>
<evidence type="ECO:0000256" key="1">
    <source>
        <dbReference type="SAM" id="SignalP"/>
    </source>
</evidence>
<dbReference type="Pfam" id="PF16313">
    <property type="entry name" value="DUF4953"/>
    <property type="match status" value="1"/>
</dbReference>
<name>A0AAX4HV93_9BACT</name>
<evidence type="ECO:0000313" key="3">
    <source>
        <dbReference type="EMBL" id="WPU67217.1"/>
    </source>
</evidence>
<organism evidence="3 4">
    <name type="scientific">Peredibacter starrii</name>
    <dbReference type="NCBI Taxonomy" id="28202"/>
    <lineage>
        <taxon>Bacteria</taxon>
        <taxon>Pseudomonadati</taxon>
        <taxon>Bdellovibrionota</taxon>
        <taxon>Bacteriovoracia</taxon>
        <taxon>Bacteriovoracales</taxon>
        <taxon>Bacteriovoracaceae</taxon>
        <taxon>Peredibacter</taxon>
    </lineage>
</organism>
<keyword evidence="3" id="KW-0645">Protease</keyword>
<dbReference type="AlphaFoldDB" id="A0AAX4HV93"/>
<feature type="signal peptide" evidence="1">
    <location>
        <begin position="1"/>
        <end position="17"/>
    </location>
</feature>
<dbReference type="PROSITE" id="PS51257">
    <property type="entry name" value="PROKAR_LIPOPROTEIN"/>
    <property type="match status" value="1"/>
</dbReference>
<dbReference type="RefSeq" id="WP_321400193.1">
    <property type="nucleotide sequence ID" value="NZ_CP139487.1"/>
</dbReference>
<keyword evidence="4" id="KW-1185">Reference proteome</keyword>